<comment type="caution">
    <text evidence="4">The sequence shown here is derived from an EMBL/GenBank/DDBJ whole genome shotgun (WGS) entry which is preliminary data.</text>
</comment>
<dbReference type="Gene3D" id="1.10.260.40">
    <property type="entry name" value="lambda repressor-like DNA-binding domains"/>
    <property type="match status" value="1"/>
</dbReference>
<name>A0A512PQS0_9LACO</name>
<accession>A0A512PQS0</accession>
<feature type="transmembrane region" description="Helical" evidence="2">
    <location>
        <begin position="78"/>
        <end position="98"/>
    </location>
</feature>
<dbReference type="InterPro" id="IPR001387">
    <property type="entry name" value="Cro/C1-type_HTH"/>
</dbReference>
<keyword evidence="2" id="KW-0472">Membrane</keyword>
<dbReference type="PANTHER" id="PTHR46558:SF15">
    <property type="entry name" value="HELIX-TURN-HELIX DOMAIN PROTEIN"/>
    <property type="match status" value="1"/>
</dbReference>
<dbReference type="CDD" id="cd00093">
    <property type="entry name" value="HTH_XRE"/>
    <property type="match status" value="1"/>
</dbReference>
<dbReference type="Proteomes" id="UP000321569">
    <property type="component" value="Unassembled WGS sequence"/>
</dbReference>
<dbReference type="PANTHER" id="PTHR46558">
    <property type="entry name" value="TRACRIPTIONAL REGULATORY PROTEIN-RELATED-RELATED"/>
    <property type="match status" value="1"/>
</dbReference>
<evidence type="ECO:0000256" key="2">
    <source>
        <dbReference type="SAM" id="Phobius"/>
    </source>
</evidence>
<evidence type="ECO:0000313" key="5">
    <source>
        <dbReference type="Proteomes" id="UP000321569"/>
    </source>
</evidence>
<evidence type="ECO:0000256" key="1">
    <source>
        <dbReference type="ARBA" id="ARBA00023125"/>
    </source>
</evidence>
<dbReference type="Pfam" id="PF01381">
    <property type="entry name" value="HTH_3"/>
    <property type="match status" value="1"/>
</dbReference>
<dbReference type="OrthoDB" id="9805856at2"/>
<feature type="domain" description="HTH cro/C1-type" evidence="3">
    <location>
        <begin position="7"/>
        <end position="61"/>
    </location>
</feature>
<dbReference type="RefSeq" id="WP_056982212.1">
    <property type="nucleotide sequence ID" value="NZ_BKAM01000091.1"/>
</dbReference>
<dbReference type="AlphaFoldDB" id="A0A512PQS0"/>
<organism evidence="4 5">
    <name type="scientific">Lentilactobacillus rapi</name>
    <dbReference type="NCBI Taxonomy" id="481723"/>
    <lineage>
        <taxon>Bacteria</taxon>
        <taxon>Bacillati</taxon>
        <taxon>Bacillota</taxon>
        <taxon>Bacilli</taxon>
        <taxon>Lactobacillales</taxon>
        <taxon>Lactobacillaceae</taxon>
        <taxon>Lentilactobacillus</taxon>
    </lineage>
</organism>
<dbReference type="EMBL" id="BKAM01000091">
    <property type="protein sequence ID" value="GEP73546.1"/>
    <property type="molecule type" value="Genomic_DNA"/>
</dbReference>
<dbReference type="STRING" id="1423795.FD12_GL002336"/>
<keyword evidence="1" id="KW-0238">DNA-binding</keyword>
<keyword evidence="2" id="KW-0812">Transmembrane</keyword>
<evidence type="ECO:0000259" key="3">
    <source>
        <dbReference type="PROSITE" id="PS50943"/>
    </source>
</evidence>
<keyword evidence="2" id="KW-1133">Transmembrane helix</keyword>
<protein>
    <recommendedName>
        <fullName evidence="3">HTH cro/C1-type domain-containing protein</fullName>
    </recommendedName>
</protein>
<dbReference type="GO" id="GO:0003677">
    <property type="term" value="F:DNA binding"/>
    <property type="evidence" value="ECO:0007669"/>
    <property type="project" value="UniProtKB-KW"/>
</dbReference>
<proteinExistence type="predicted"/>
<evidence type="ECO:0000313" key="4">
    <source>
        <dbReference type="EMBL" id="GEP73546.1"/>
    </source>
</evidence>
<feature type="transmembrane region" description="Helical" evidence="2">
    <location>
        <begin position="161"/>
        <end position="186"/>
    </location>
</feature>
<sequence>MYVTTQLIHLRKQFGLTQTDVANKIHVSRQTVSHWENGRTYPDIQSLQLLCDLYGVSLDDLVNGDIQSMRGKLLKRGIQWQIFGILICVLFTYLSLISMRWLPAGIAMMLVATFATLGVVLSITLITKTRSFELNTYRQILQYLKTGEVAPNQTSTKQRTVVIIFSALLGAVIGLILTLLIGIYLLGWSF</sequence>
<feature type="transmembrane region" description="Helical" evidence="2">
    <location>
        <begin position="104"/>
        <end position="126"/>
    </location>
</feature>
<dbReference type="SMART" id="SM00530">
    <property type="entry name" value="HTH_XRE"/>
    <property type="match status" value="1"/>
</dbReference>
<dbReference type="SUPFAM" id="SSF47413">
    <property type="entry name" value="lambda repressor-like DNA-binding domains"/>
    <property type="match status" value="1"/>
</dbReference>
<reference evidence="4 5" key="1">
    <citation type="submission" date="2019-07" db="EMBL/GenBank/DDBJ databases">
        <title>Whole genome shotgun sequence of Lactobacillus rapi NBRC 109618.</title>
        <authorList>
            <person name="Hosoyama A."/>
            <person name="Uohara A."/>
            <person name="Ohji S."/>
            <person name="Ichikawa N."/>
        </authorList>
    </citation>
    <scope>NUCLEOTIDE SEQUENCE [LARGE SCALE GENOMIC DNA]</scope>
    <source>
        <strain evidence="4 5">NBRC 109618</strain>
    </source>
</reference>
<gene>
    <name evidence="4" type="ORF">LRA02_24140</name>
</gene>
<dbReference type="PROSITE" id="PS50943">
    <property type="entry name" value="HTH_CROC1"/>
    <property type="match status" value="1"/>
</dbReference>
<dbReference type="InterPro" id="IPR010982">
    <property type="entry name" value="Lambda_DNA-bd_dom_sf"/>
</dbReference>